<accession>A0AAN8MP21</accession>
<gene>
    <name evidence="2" type="ORF">TWF718_010817</name>
</gene>
<evidence type="ECO:0000313" key="3">
    <source>
        <dbReference type="Proteomes" id="UP001313282"/>
    </source>
</evidence>
<keyword evidence="1" id="KW-0732">Signal</keyword>
<reference evidence="2 3" key="1">
    <citation type="submission" date="2019-10" db="EMBL/GenBank/DDBJ databases">
        <authorList>
            <person name="Palmer J.M."/>
        </authorList>
    </citation>
    <scope>NUCLEOTIDE SEQUENCE [LARGE SCALE GENOMIC DNA]</scope>
    <source>
        <strain evidence="2 3">TWF718</strain>
    </source>
</reference>
<sequence>MRFLSFLTVGLLAAPLALCTNSECYDCKTVVKQLQAKGKNAVSSCYNPKFPRNPPQCTKTTTCWTTVTKKLTKTQTAWQTKQSTKTVTRTGPIVVQTNIVTLTDTVTSIDTVYITETETATETDTNFETYITTERSPTITEPVTETVVTTEYTKTVPTTTVVEIPGLKKRHYNFDNKCSSAACYCLLGLQPKTKTVQIKKTVTKEVVIKTTTTTKTSFLGPTTTYIDIAGATSTAHETQNVVETAALTETDLATLTETSTATEYTTEFTTIYNPTTVTEKITVTSTIQDILTSGAATATCSPTGASSCSDVQLYQLFSTKCAQKIKSDGLNSFGYPELQDSYPGTTTLCAAISQCAGIASTNQYYSFFVTKVLSTGGWKCRIQFGTSSGLPSNEYVADNDGLEAFFYSYVG</sequence>
<evidence type="ECO:0000313" key="2">
    <source>
        <dbReference type="EMBL" id="KAK6332991.1"/>
    </source>
</evidence>
<dbReference type="Proteomes" id="UP001313282">
    <property type="component" value="Unassembled WGS sequence"/>
</dbReference>
<evidence type="ECO:0000256" key="1">
    <source>
        <dbReference type="SAM" id="SignalP"/>
    </source>
</evidence>
<feature type="signal peptide" evidence="1">
    <location>
        <begin position="1"/>
        <end position="19"/>
    </location>
</feature>
<protein>
    <submittedName>
        <fullName evidence="2">Uncharacterized protein</fullName>
    </submittedName>
</protein>
<dbReference type="AlphaFoldDB" id="A0AAN8MP21"/>
<comment type="caution">
    <text evidence="2">The sequence shown here is derived from an EMBL/GenBank/DDBJ whole genome shotgun (WGS) entry which is preliminary data.</text>
</comment>
<organism evidence="2 3">
    <name type="scientific">Orbilia javanica</name>
    <dbReference type="NCBI Taxonomy" id="47235"/>
    <lineage>
        <taxon>Eukaryota</taxon>
        <taxon>Fungi</taxon>
        <taxon>Dikarya</taxon>
        <taxon>Ascomycota</taxon>
        <taxon>Pezizomycotina</taxon>
        <taxon>Orbiliomycetes</taxon>
        <taxon>Orbiliales</taxon>
        <taxon>Orbiliaceae</taxon>
        <taxon>Orbilia</taxon>
    </lineage>
</organism>
<feature type="chain" id="PRO_5042825362" evidence="1">
    <location>
        <begin position="20"/>
        <end position="411"/>
    </location>
</feature>
<name>A0AAN8MP21_9PEZI</name>
<keyword evidence="3" id="KW-1185">Reference proteome</keyword>
<dbReference type="EMBL" id="JAVHNR010000009">
    <property type="protein sequence ID" value="KAK6332991.1"/>
    <property type="molecule type" value="Genomic_DNA"/>
</dbReference>
<proteinExistence type="predicted"/>